<dbReference type="PROSITE" id="PS50949">
    <property type="entry name" value="HTH_GNTR"/>
    <property type="match status" value="1"/>
</dbReference>
<gene>
    <name evidence="7" type="ORF">EYF70_29350</name>
    <name evidence="6" type="ORF">GCM10007387_07010</name>
</gene>
<proteinExistence type="predicted"/>
<dbReference type="CDD" id="cd07377">
    <property type="entry name" value="WHTH_GntR"/>
    <property type="match status" value="1"/>
</dbReference>
<protein>
    <submittedName>
        <fullName evidence="7">GntR family transcriptional regulator</fullName>
    </submittedName>
</protein>
<reference evidence="7 8" key="2">
    <citation type="submission" date="2019-02" db="EMBL/GenBank/DDBJ databases">
        <title>Draft Genome Sequences of Six Type Strains of the Genus Massilia.</title>
        <authorList>
            <person name="Miess H."/>
            <person name="Frediansyhah A."/>
            <person name="Gross H."/>
        </authorList>
    </citation>
    <scope>NUCLEOTIDE SEQUENCE [LARGE SCALE GENOMIC DNA]</scope>
    <source>
        <strain evidence="7 8">DSM 17472</strain>
    </source>
</reference>
<dbReference type="InterPro" id="IPR011711">
    <property type="entry name" value="GntR_C"/>
</dbReference>
<dbReference type="AlphaFoldDB" id="A0A411X6D3"/>
<keyword evidence="8" id="KW-1185">Reference proteome</keyword>
<evidence type="ECO:0000256" key="1">
    <source>
        <dbReference type="ARBA" id="ARBA00023015"/>
    </source>
</evidence>
<feature type="compositionally biased region" description="Basic and acidic residues" evidence="4">
    <location>
        <begin position="1"/>
        <end position="11"/>
    </location>
</feature>
<evidence type="ECO:0000259" key="5">
    <source>
        <dbReference type="PROSITE" id="PS50949"/>
    </source>
</evidence>
<dbReference type="InterPro" id="IPR000524">
    <property type="entry name" value="Tscrpt_reg_HTH_GntR"/>
</dbReference>
<evidence type="ECO:0000313" key="7">
    <source>
        <dbReference type="EMBL" id="QBI04472.1"/>
    </source>
</evidence>
<sequence>MTKHTPAERPPGRPAHAADPAADSNATSNAVSKVASKVASKVVNKVVNKVTSKAANKVTGKEAGNAVENAAGTAPARKRGAAAVDLRIYSAVVNAVMGHKLPPGTRLGEAEFCELYGVSRTTVRKALQRLAHDHIVVLRPNRGAVVASPSPQEARDVFTARRAIEREIVPLVIRNITPASIGRIRAALDAEEQARRSGDRTAWIRLGGEFHLLMAELAGNAVLQRFMVELVSRSSLIIAVYENPGAPMCGNHEHHDLLALIERGDVKGATALIEHHLAEIEARLHLGTPERKLSLAEALGGL</sequence>
<feature type="region of interest" description="Disordered" evidence="4">
    <location>
        <begin position="1"/>
        <end position="29"/>
    </location>
</feature>
<dbReference type="SMART" id="SM00895">
    <property type="entry name" value="FCD"/>
    <property type="match status" value="1"/>
</dbReference>
<dbReference type="Proteomes" id="UP000292307">
    <property type="component" value="Chromosome"/>
</dbReference>
<dbReference type="InterPro" id="IPR036390">
    <property type="entry name" value="WH_DNA-bd_sf"/>
</dbReference>
<dbReference type="EMBL" id="BMWV01000001">
    <property type="protein sequence ID" value="GGY27550.1"/>
    <property type="molecule type" value="Genomic_DNA"/>
</dbReference>
<dbReference type="EMBL" id="CP036401">
    <property type="protein sequence ID" value="QBI04472.1"/>
    <property type="molecule type" value="Genomic_DNA"/>
</dbReference>
<evidence type="ECO:0000313" key="8">
    <source>
        <dbReference type="Proteomes" id="UP000292307"/>
    </source>
</evidence>
<dbReference type="Proteomes" id="UP000628442">
    <property type="component" value="Unassembled WGS sequence"/>
</dbReference>
<dbReference type="GO" id="GO:0003700">
    <property type="term" value="F:DNA-binding transcription factor activity"/>
    <property type="evidence" value="ECO:0007669"/>
    <property type="project" value="InterPro"/>
</dbReference>
<accession>A0A411X6D3</accession>
<dbReference type="SUPFAM" id="SSF48008">
    <property type="entry name" value="GntR ligand-binding domain-like"/>
    <property type="match status" value="1"/>
</dbReference>
<dbReference type="OrthoDB" id="5243844at2"/>
<name>A0A411X6D3_9BURK</name>
<keyword evidence="2" id="KW-0238">DNA-binding</keyword>
<evidence type="ECO:0000313" key="9">
    <source>
        <dbReference type="Proteomes" id="UP000628442"/>
    </source>
</evidence>
<feature type="domain" description="HTH gntR-type" evidence="5">
    <location>
        <begin position="82"/>
        <end position="149"/>
    </location>
</feature>
<dbReference type="PANTHER" id="PTHR43537:SF53">
    <property type="entry name" value="HTH-TYPE TRANSCRIPTIONAL REPRESSOR NANR"/>
    <property type="match status" value="1"/>
</dbReference>
<dbReference type="Gene3D" id="1.10.10.10">
    <property type="entry name" value="Winged helix-like DNA-binding domain superfamily/Winged helix DNA-binding domain"/>
    <property type="match status" value="1"/>
</dbReference>
<dbReference type="SUPFAM" id="SSF46785">
    <property type="entry name" value="Winged helix' DNA-binding domain"/>
    <property type="match status" value="1"/>
</dbReference>
<dbReference type="RefSeq" id="WP_131148533.1">
    <property type="nucleotide sequence ID" value="NZ_BMWV01000001.1"/>
</dbReference>
<dbReference type="Pfam" id="PF00392">
    <property type="entry name" value="GntR"/>
    <property type="match status" value="1"/>
</dbReference>
<dbReference type="Pfam" id="PF07729">
    <property type="entry name" value="FCD"/>
    <property type="match status" value="1"/>
</dbReference>
<dbReference type="InterPro" id="IPR008920">
    <property type="entry name" value="TF_FadR/GntR_C"/>
</dbReference>
<feature type="compositionally biased region" description="Low complexity" evidence="4">
    <location>
        <begin position="14"/>
        <end position="29"/>
    </location>
</feature>
<reference evidence="6" key="1">
    <citation type="journal article" date="2014" name="Int. J. Syst. Evol. Microbiol.">
        <title>Complete genome sequence of Corynebacterium casei LMG S-19264T (=DSM 44701T), isolated from a smear-ripened cheese.</title>
        <authorList>
            <consortium name="US DOE Joint Genome Institute (JGI-PGF)"/>
            <person name="Walter F."/>
            <person name="Albersmeier A."/>
            <person name="Kalinowski J."/>
            <person name="Ruckert C."/>
        </authorList>
    </citation>
    <scope>NUCLEOTIDE SEQUENCE</scope>
    <source>
        <strain evidence="6">KCTC 12343</strain>
    </source>
</reference>
<keyword evidence="1" id="KW-0805">Transcription regulation</keyword>
<dbReference type="GO" id="GO:0003677">
    <property type="term" value="F:DNA binding"/>
    <property type="evidence" value="ECO:0007669"/>
    <property type="project" value="UniProtKB-KW"/>
</dbReference>
<evidence type="ECO:0000313" key="6">
    <source>
        <dbReference type="EMBL" id="GGY27550.1"/>
    </source>
</evidence>
<keyword evidence="3" id="KW-0804">Transcription</keyword>
<evidence type="ECO:0000256" key="3">
    <source>
        <dbReference type="ARBA" id="ARBA00023163"/>
    </source>
</evidence>
<dbReference type="PANTHER" id="PTHR43537">
    <property type="entry name" value="TRANSCRIPTIONAL REGULATOR, GNTR FAMILY"/>
    <property type="match status" value="1"/>
</dbReference>
<reference evidence="6" key="3">
    <citation type="submission" date="2022-12" db="EMBL/GenBank/DDBJ databases">
        <authorList>
            <person name="Sun Q."/>
            <person name="Kim S."/>
        </authorList>
    </citation>
    <scope>NUCLEOTIDE SEQUENCE</scope>
    <source>
        <strain evidence="6">KCTC 12343</strain>
    </source>
</reference>
<organism evidence="6 9">
    <name type="scientific">Pseudoduganella albidiflava</name>
    <dbReference type="NCBI Taxonomy" id="321983"/>
    <lineage>
        <taxon>Bacteria</taxon>
        <taxon>Pseudomonadati</taxon>
        <taxon>Pseudomonadota</taxon>
        <taxon>Betaproteobacteria</taxon>
        <taxon>Burkholderiales</taxon>
        <taxon>Oxalobacteraceae</taxon>
        <taxon>Telluria group</taxon>
        <taxon>Pseudoduganella</taxon>
    </lineage>
</organism>
<evidence type="ECO:0000256" key="4">
    <source>
        <dbReference type="SAM" id="MobiDB-lite"/>
    </source>
</evidence>
<evidence type="ECO:0000256" key="2">
    <source>
        <dbReference type="ARBA" id="ARBA00023125"/>
    </source>
</evidence>
<dbReference type="SMART" id="SM00345">
    <property type="entry name" value="HTH_GNTR"/>
    <property type="match status" value="1"/>
</dbReference>
<dbReference type="InterPro" id="IPR036388">
    <property type="entry name" value="WH-like_DNA-bd_sf"/>
</dbReference>
<dbReference type="Gene3D" id="1.20.120.530">
    <property type="entry name" value="GntR ligand-binding domain-like"/>
    <property type="match status" value="1"/>
</dbReference>